<organism evidence="1 2">
    <name type="scientific">Aspergillus minisclerotigenes</name>
    <dbReference type="NCBI Taxonomy" id="656917"/>
    <lineage>
        <taxon>Eukaryota</taxon>
        <taxon>Fungi</taxon>
        <taxon>Dikarya</taxon>
        <taxon>Ascomycota</taxon>
        <taxon>Pezizomycotina</taxon>
        <taxon>Eurotiomycetes</taxon>
        <taxon>Eurotiomycetidae</taxon>
        <taxon>Eurotiales</taxon>
        <taxon>Aspergillaceae</taxon>
        <taxon>Aspergillus</taxon>
        <taxon>Aspergillus subgen. Circumdati</taxon>
    </lineage>
</organism>
<gene>
    <name evidence="1" type="ORF">BDV30DRAFT_206180</name>
</gene>
<proteinExistence type="predicted"/>
<keyword evidence="2" id="KW-1185">Reference proteome</keyword>
<dbReference type="EMBL" id="ML732776">
    <property type="protein sequence ID" value="KAB8276493.1"/>
    <property type="molecule type" value="Genomic_DNA"/>
</dbReference>
<accession>A0A5N6JFA7</accession>
<dbReference type="Proteomes" id="UP000326289">
    <property type="component" value="Unassembled WGS sequence"/>
</dbReference>
<evidence type="ECO:0000313" key="2">
    <source>
        <dbReference type="Proteomes" id="UP000326289"/>
    </source>
</evidence>
<evidence type="ECO:0000313" key="1">
    <source>
        <dbReference type="EMBL" id="KAB8276493.1"/>
    </source>
</evidence>
<protein>
    <recommendedName>
        <fullName evidence="3">F-box domain-containing protein</fullName>
    </recommendedName>
</protein>
<reference evidence="1 2" key="1">
    <citation type="submission" date="2019-04" db="EMBL/GenBank/DDBJ databases">
        <title>Fungal friends and foes A comparative genomics study of 23 Aspergillus species from section Flavi.</title>
        <authorList>
            <consortium name="DOE Joint Genome Institute"/>
            <person name="Kjaerbolling I."/>
            <person name="Vesth T.C."/>
            <person name="Frisvad J.C."/>
            <person name="Nybo J.L."/>
            <person name="Theobald S."/>
            <person name="Kildgaard S."/>
            <person name="Petersen T.I."/>
            <person name="Kuo A."/>
            <person name="Sato A."/>
            <person name="Lyhne E.K."/>
            <person name="Kogle M.E."/>
            <person name="Wiebenga A."/>
            <person name="Kun R.S."/>
            <person name="Lubbers R.J."/>
            <person name="Makela M.R."/>
            <person name="Barry K."/>
            <person name="Chovatia M."/>
            <person name="Clum A."/>
            <person name="Daum C."/>
            <person name="Haridas S."/>
            <person name="He G."/>
            <person name="LaButti K."/>
            <person name="Lipzen A."/>
            <person name="Mondo S."/>
            <person name="Pangilinan J."/>
            <person name="Riley R."/>
            <person name="Salamov A."/>
            <person name="Simmons B.A."/>
            <person name="Magnuson J.K."/>
            <person name="Henrissat B."/>
            <person name="Mortensen U.H."/>
            <person name="Larsen T.O."/>
            <person name="De vries R.P."/>
            <person name="Grigoriev I.V."/>
            <person name="Machida M."/>
            <person name="Baker S.E."/>
            <person name="Andersen M.R."/>
        </authorList>
    </citation>
    <scope>NUCLEOTIDE SEQUENCE [LARGE SCALE GENOMIC DNA]</scope>
    <source>
        <strain evidence="1 2">CBS 117635</strain>
    </source>
</reference>
<name>A0A5N6JFA7_9EURO</name>
<evidence type="ECO:0008006" key="3">
    <source>
        <dbReference type="Google" id="ProtNLM"/>
    </source>
</evidence>
<dbReference type="AlphaFoldDB" id="A0A5N6JFA7"/>
<sequence>MKNLRNNTSHGCLVFRSLSLQGLEDADPDDGYEAEAKLFEITMLALSSSKLPVQMLDIFADSCSHLTPSLCALVCCKIMATMNKVNLSSSFRGCKILSLRMSHCSWDIDEEFRSPLSLDQAREHTIFICDSVNMFPVLEEFYLAWEYQDLALSDALDAEEHFFDRIADSCESPFLKKCTLQNIRTSETAMLLFLHKVQLTSLSMKKVFLNNGQFGSIFCYLSTSMPNLDYLYLCQLYQEPGTVY</sequence>